<protein>
    <submittedName>
        <fullName evidence="5">Uncharacterized protein LOC108558395</fullName>
    </submittedName>
</protein>
<evidence type="ECO:0000313" key="5">
    <source>
        <dbReference type="RefSeq" id="XP_017770789.1"/>
    </source>
</evidence>
<keyword evidence="1 3" id="KW-0732">Signal</keyword>
<accession>A0ABM1M889</accession>
<dbReference type="PROSITE" id="PS51450">
    <property type="entry name" value="LRR"/>
    <property type="match status" value="1"/>
</dbReference>
<sequence length="344" mass="39749">MFSKLFYILLTIIVKCAFSENERFCNYKGCDSIVCNNTNFGVTISNCPEINNLKITKNRFTSLDHLVTRNVSIKNLSLEHINLVVIPVGIFERISVNDSISLANNNITEIMTDSFDGISSLDSLDLSNNKIKSLQKNSIPKAKIVNLNWNFIERIDESMFVDFAFLQELYLEHNCIKFPKSFHSVQIVRISYELDDENYCVIQSEVTQRYVSVFLYVILVLTLIAIILFIAIILVKYKKRHLRTISNEMNVSYESNKEVNMRRPTTIENIYHGQKIGLTENIDENYYEEPISSKRDTSDSKVYESVRNTTNLSYDKLGDNQNTSSYEKFGDQSILDENIYSDIE</sequence>
<proteinExistence type="predicted"/>
<evidence type="ECO:0000256" key="3">
    <source>
        <dbReference type="SAM" id="SignalP"/>
    </source>
</evidence>
<feature type="transmembrane region" description="Helical" evidence="2">
    <location>
        <begin position="213"/>
        <end position="235"/>
    </location>
</feature>
<dbReference type="PANTHER" id="PTHR24373">
    <property type="entry name" value="SLIT RELATED LEUCINE-RICH REPEAT NEURONAL PROTEIN"/>
    <property type="match status" value="1"/>
</dbReference>
<evidence type="ECO:0000256" key="2">
    <source>
        <dbReference type="SAM" id="Phobius"/>
    </source>
</evidence>
<dbReference type="SUPFAM" id="SSF52058">
    <property type="entry name" value="L domain-like"/>
    <property type="match status" value="1"/>
</dbReference>
<dbReference type="Pfam" id="PF13855">
    <property type="entry name" value="LRR_8"/>
    <property type="match status" value="1"/>
</dbReference>
<dbReference type="InterPro" id="IPR032675">
    <property type="entry name" value="LRR_dom_sf"/>
</dbReference>
<organism evidence="4 5">
    <name type="scientific">Nicrophorus vespilloides</name>
    <name type="common">Boreal carrion beetle</name>
    <dbReference type="NCBI Taxonomy" id="110193"/>
    <lineage>
        <taxon>Eukaryota</taxon>
        <taxon>Metazoa</taxon>
        <taxon>Ecdysozoa</taxon>
        <taxon>Arthropoda</taxon>
        <taxon>Hexapoda</taxon>
        <taxon>Insecta</taxon>
        <taxon>Pterygota</taxon>
        <taxon>Neoptera</taxon>
        <taxon>Endopterygota</taxon>
        <taxon>Coleoptera</taxon>
        <taxon>Polyphaga</taxon>
        <taxon>Staphyliniformia</taxon>
        <taxon>Silphidae</taxon>
        <taxon>Nicrophorinae</taxon>
        <taxon>Nicrophorus</taxon>
    </lineage>
</organism>
<reference evidence="5" key="1">
    <citation type="submission" date="2025-08" db="UniProtKB">
        <authorList>
            <consortium name="RefSeq"/>
        </authorList>
    </citation>
    <scope>IDENTIFICATION</scope>
    <source>
        <tissue evidence="5">Whole Larva</tissue>
    </source>
</reference>
<dbReference type="PANTHER" id="PTHR24373:SF370">
    <property type="entry name" value="FISH-LIPS, ISOFORM E"/>
    <property type="match status" value="1"/>
</dbReference>
<keyword evidence="2" id="KW-0472">Membrane</keyword>
<evidence type="ECO:0000313" key="4">
    <source>
        <dbReference type="Proteomes" id="UP000695000"/>
    </source>
</evidence>
<dbReference type="InterPro" id="IPR001611">
    <property type="entry name" value="Leu-rich_rpt"/>
</dbReference>
<feature type="chain" id="PRO_5045114025" evidence="3">
    <location>
        <begin position="20"/>
        <end position="344"/>
    </location>
</feature>
<dbReference type="Gene3D" id="3.80.10.10">
    <property type="entry name" value="Ribonuclease Inhibitor"/>
    <property type="match status" value="1"/>
</dbReference>
<feature type="signal peptide" evidence="3">
    <location>
        <begin position="1"/>
        <end position="19"/>
    </location>
</feature>
<dbReference type="GeneID" id="108558395"/>
<gene>
    <name evidence="5" type="primary">LOC108558395</name>
</gene>
<dbReference type="InterPro" id="IPR050328">
    <property type="entry name" value="Dev_Immune_Receptor"/>
</dbReference>
<dbReference type="RefSeq" id="XP_017770789.1">
    <property type="nucleotide sequence ID" value="XM_017915300.1"/>
</dbReference>
<name>A0ABM1M889_NICVS</name>
<keyword evidence="4" id="KW-1185">Reference proteome</keyword>
<keyword evidence="2" id="KW-0812">Transmembrane</keyword>
<dbReference type="Proteomes" id="UP000695000">
    <property type="component" value="Unplaced"/>
</dbReference>
<evidence type="ECO:0000256" key="1">
    <source>
        <dbReference type="ARBA" id="ARBA00022729"/>
    </source>
</evidence>
<keyword evidence="2" id="KW-1133">Transmembrane helix</keyword>